<dbReference type="InterPro" id="IPR036388">
    <property type="entry name" value="WH-like_DNA-bd_sf"/>
</dbReference>
<proteinExistence type="inferred from homology"/>
<evidence type="ECO:0000313" key="8">
    <source>
        <dbReference type="EMBL" id="GIE53678.1"/>
    </source>
</evidence>
<keyword evidence="3" id="KW-0731">Sigma factor</keyword>
<reference evidence="8" key="1">
    <citation type="submission" date="2021-01" db="EMBL/GenBank/DDBJ databases">
        <title>Whole genome shotgun sequence of Actinoplanes nipponensis NBRC 14063.</title>
        <authorList>
            <person name="Komaki H."/>
            <person name="Tamura T."/>
        </authorList>
    </citation>
    <scope>NUCLEOTIDE SEQUENCE</scope>
    <source>
        <strain evidence="8">NBRC 14063</strain>
    </source>
</reference>
<sequence>MIDGDPAGRTAGRDPNAVPAGIPGGVPPDEDFAASDGGLTALLTSAAAGDARAWNALVERYAPLVYATCRRWRLDAADTADVSQTVWLRLVENLGRLREPQALPGWLRTTTVRECTRLYHAQRRERPDDLVAHLARSPDDGAGPVDGRLIADERAAALRAALAELPDRCRRLLGLLMSDPPTSYADISARLGMPCGAIGPNRARCLDRLRGSPTLRALLTDADPQDRP</sequence>
<dbReference type="PANTHER" id="PTHR43133">
    <property type="entry name" value="RNA POLYMERASE ECF-TYPE SIGMA FACTO"/>
    <property type="match status" value="1"/>
</dbReference>
<keyword evidence="4" id="KW-0238">DNA-binding</keyword>
<feature type="domain" description="RNA polymerase sigma-70 region 2" evidence="7">
    <location>
        <begin position="57"/>
        <end position="124"/>
    </location>
</feature>
<dbReference type="Gene3D" id="1.10.10.10">
    <property type="entry name" value="Winged helix-like DNA-binding domain superfamily/Winged helix DNA-binding domain"/>
    <property type="match status" value="1"/>
</dbReference>
<dbReference type="InterPro" id="IPR007627">
    <property type="entry name" value="RNA_pol_sigma70_r2"/>
</dbReference>
<dbReference type="Gene3D" id="1.10.1740.10">
    <property type="match status" value="1"/>
</dbReference>
<evidence type="ECO:0000259" key="7">
    <source>
        <dbReference type="Pfam" id="PF04542"/>
    </source>
</evidence>
<evidence type="ECO:0000256" key="3">
    <source>
        <dbReference type="ARBA" id="ARBA00023082"/>
    </source>
</evidence>
<dbReference type="SUPFAM" id="SSF88946">
    <property type="entry name" value="Sigma2 domain of RNA polymerase sigma factors"/>
    <property type="match status" value="1"/>
</dbReference>
<dbReference type="InterPro" id="IPR039425">
    <property type="entry name" value="RNA_pol_sigma-70-like"/>
</dbReference>
<feature type="region of interest" description="Disordered" evidence="6">
    <location>
        <begin position="1"/>
        <end position="28"/>
    </location>
</feature>
<dbReference type="Pfam" id="PF04542">
    <property type="entry name" value="Sigma70_r2"/>
    <property type="match status" value="1"/>
</dbReference>
<dbReference type="SUPFAM" id="SSF88659">
    <property type="entry name" value="Sigma3 and sigma4 domains of RNA polymerase sigma factors"/>
    <property type="match status" value="1"/>
</dbReference>
<organism evidence="8 9">
    <name type="scientific">Actinoplanes nipponensis</name>
    <dbReference type="NCBI Taxonomy" id="135950"/>
    <lineage>
        <taxon>Bacteria</taxon>
        <taxon>Bacillati</taxon>
        <taxon>Actinomycetota</taxon>
        <taxon>Actinomycetes</taxon>
        <taxon>Micromonosporales</taxon>
        <taxon>Micromonosporaceae</taxon>
        <taxon>Actinoplanes</taxon>
    </lineage>
</organism>
<dbReference type="GO" id="GO:0003677">
    <property type="term" value="F:DNA binding"/>
    <property type="evidence" value="ECO:0007669"/>
    <property type="project" value="UniProtKB-KW"/>
</dbReference>
<dbReference type="InterPro" id="IPR014284">
    <property type="entry name" value="RNA_pol_sigma-70_dom"/>
</dbReference>
<dbReference type="RefSeq" id="WP_203775902.1">
    <property type="nucleotide sequence ID" value="NZ_BAAAYJ010000063.1"/>
</dbReference>
<keyword evidence="9" id="KW-1185">Reference proteome</keyword>
<evidence type="ECO:0000256" key="1">
    <source>
        <dbReference type="ARBA" id="ARBA00010641"/>
    </source>
</evidence>
<comment type="caution">
    <text evidence="8">The sequence shown here is derived from an EMBL/GenBank/DDBJ whole genome shotgun (WGS) entry which is preliminary data.</text>
</comment>
<evidence type="ECO:0000256" key="4">
    <source>
        <dbReference type="ARBA" id="ARBA00023125"/>
    </source>
</evidence>
<gene>
    <name evidence="8" type="primary">rpoE_24</name>
    <name evidence="8" type="ORF">Ani05nite_72120</name>
</gene>
<dbReference type="GO" id="GO:0006352">
    <property type="term" value="P:DNA-templated transcription initiation"/>
    <property type="evidence" value="ECO:0007669"/>
    <property type="project" value="InterPro"/>
</dbReference>
<name>A0A919JQ14_9ACTN</name>
<evidence type="ECO:0000256" key="2">
    <source>
        <dbReference type="ARBA" id="ARBA00023015"/>
    </source>
</evidence>
<keyword evidence="5" id="KW-0804">Transcription</keyword>
<dbReference type="Proteomes" id="UP000647172">
    <property type="component" value="Unassembled WGS sequence"/>
</dbReference>
<keyword evidence="2" id="KW-0805">Transcription regulation</keyword>
<dbReference type="GO" id="GO:0016987">
    <property type="term" value="F:sigma factor activity"/>
    <property type="evidence" value="ECO:0007669"/>
    <property type="project" value="UniProtKB-KW"/>
</dbReference>
<evidence type="ECO:0000313" key="9">
    <source>
        <dbReference type="Proteomes" id="UP000647172"/>
    </source>
</evidence>
<protein>
    <submittedName>
        <fullName evidence="8">RNA polymerase sigma factor</fullName>
    </submittedName>
</protein>
<accession>A0A919JQ14</accession>
<evidence type="ECO:0000256" key="6">
    <source>
        <dbReference type="SAM" id="MobiDB-lite"/>
    </source>
</evidence>
<dbReference type="InterPro" id="IPR013324">
    <property type="entry name" value="RNA_pol_sigma_r3/r4-like"/>
</dbReference>
<dbReference type="InterPro" id="IPR013325">
    <property type="entry name" value="RNA_pol_sigma_r2"/>
</dbReference>
<evidence type="ECO:0000256" key="5">
    <source>
        <dbReference type="ARBA" id="ARBA00023163"/>
    </source>
</evidence>
<dbReference type="NCBIfam" id="TIGR02937">
    <property type="entry name" value="sigma70-ECF"/>
    <property type="match status" value="1"/>
</dbReference>
<dbReference type="PANTHER" id="PTHR43133:SF8">
    <property type="entry name" value="RNA POLYMERASE SIGMA FACTOR HI_1459-RELATED"/>
    <property type="match status" value="1"/>
</dbReference>
<dbReference type="EMBL" id="BOMQ01000088">
    <property type="protein sequence ID" value="GIE53678.1"/>
    <property type="molecule type" value="Genomic_DNA"/>
</dbReference>
<comment type="similarity">
    <text evidence="1">Belongs to the sigma-70 factor family. ECF subfamily.</text>
</comment>
<dbReference type="AlphaFoldDB" id="A0A919JQ14"/>